<organism evidence="2 3">
    <name type="scientific">Candidatus Nitrosotalea okcheonensis</name>
    <dbReference type="NCBI Taxonomy" id="1903276"/>
    <lineage>
        <taxon>Archaea</taxon>
        <taxon>Nitrososphaerota</taxon>
        <taxon>Nitrososphaeria</taxon>
        <taxon>Nitrosotaleales</taxon>
        <taxon>Nitrosotaleaceae</taxon>
        <taxon>Nitrosotalea</taxon>
    </lineage>
</organism>
<evidence type="ECO:0000259" key="1">
    <source>
        <dbReference type="Pfam" id="PF02195"/>
    </source>
</evidence>
<evidence type="ECO:0000313" key="2">
    <source>
        <dbReference type="EMBL" id="SMH71311.1"/>
    </source>
</evidence>
<name>A0A2H1FEZ2_9ARCH</name>
<proteinExistence type="predicted"/>
<accession>A0A2H1FEZ2</accession>
<dbReference type="EMBL" id="LT841358">
    <property type="protein sequence ID" value="SMH71311.1"/>
    <property type="molecule type" value="Genomic_DNA"/>
</dbReference>
<dbReference type="Pfam" id="PF02195">
    <property type="entry name" value="ParB_N"/>
    <property type="match status" value="1"/>
</dbReference>
<dbReference type="Proteomes" id="UP000230607">
    <property type="component" value="Chromosome 1"/>
</dbReference>
<protein>
    <recommendedName>
        <fullName evidence="1">ParB-like N-terminal domain-containing protein</fullName>
    </recommendedName>
</protein>
<dbReference type="InterPro" id="IPR036086">
    <property type="entry name" value="ParB/Sulfiredoxin_sf"/>
</dbReference>
<gene>
    <name evidence="2" type="ORF">NCS_11118</name>
</gene>
<evidence type="ECO:0000313" key="3">
    <source>
        <dbReference type="Proteomes" id="UP000230607"/>
    </source>
</evidence>
<dbReference type="AlphaFoldDB" id="A0A2H1FEZ2"/>
<keyword evidence="3" id="KW-1185">Reference proteome</keyword>
<dbReference type="InterPro" id="IPR003115">
    <property type="entry name" value="ParB_N"/>
</dbReference>
<dbReference type="RefSeq" id="WP_157927305.1">
    <property type="nucleotide sequence ID" value="NZ_LT841358.1"/>
</dbReference>
<reference evidence="3" key="1">
    <citation type="submission" date="2017-03" db="EMBL/GenBank/DDBJ databases">
        <authorList>
            <person name="Herbold C."/>
        </authorList>
    </citation>
    <scope>NUCLEOTIDE SEQUENCE [LARGE SCALE GENOMIC DNA]</scope>
</reference>
<sequence>MFKYEEDLVNISKLKPCPVKVTLHTEKMLKELTSIVKTNPGQIEPIVVAILGSEQYVANGDLRVKAFENTGKYSIKAWCINVKTISDVVRLHMELNTHGSINPIKMAEAVNYLEKHNVIPSVDKRYLELAKKTLYPKVRQEWDDFVVTACQRHPNVEIPMHVIEKIADFSTEKEQLTATTVILDTVRALKPNRFVFPAPPALEVILSSLSQKHSEKEMIIFEPLESEKKDWKKPDMKEAENLIRGSSHNSLVHCKCGRDLLLDTKTHRVSNVNFDKENQCIKLVDGDGQAAYVVPPTVIEFLNVEDGQSLRVVTINGSRELEKFAKSLKSGSFRMVVVTCN</sequence>
<feature type="domain" description="ParB-like N-terminal" evidence="1">
    <location>
        <begin position="9"/>
        <end position="85"/>
    </location>
</feature>
<dbReference type="SUPFAM" id="SSF110849">
    <property type="entry name" value="ParB/Sulfiredoxin"/>
    <property type="match status" value="1"/>
</dbReference>